<keyword evidence="8" id="KW-0238">DNA-binding</keyword>
<evidence type="ECO:0000256" key="1">
    <source>
        <dbReference type="ARBA" id="ARBA00005413"/>
    </source>
</evidence>
<evidence type="ECO:0000313" key="14">
    <source>
        <dbReference type="EMBL" id="CAF90265.1"/>
    </source>
</evidence>
<feature type="region of interest" description="Disordered" evidence="12">
    <location>
        <begin position="363"/>
        <end position="722"/>
    </location>
</feature>
<dbReference type="GO" id="GO:0005496">
    <property type="term" value="F:steroid binding"/>
    <property type="evidence" value="ECO:0007669"/>
    <property type="project" value="UniProtKB-KW"/>
</dbReference>
<evidence type="ECO:0000256" key="5">
    <source>
        <dbReference type="ARBA" id="ARBA00022833"/>
    </source>
</evidence>
<feature type="compositionally biased region" description="Low complexity" evidence="12">
    <location>
        <begin position="683"/>
        <end position="694"/>
    </location>
</feature>
<feature type="compositionally biased region" description="Basic and acidic residues" evidence="12">
    <location>
        <begin position="523"/>
        <end position="533"/>
    </location>
</feature>
<feature type="non-terminal residue" evidence="14">
    <location>
        <position position="825"/>
    </location>
</feature>
<dbReference type="SUPFAM" id="SSF57716">
    <property type="entry name" value="Glucocorticoid receptor-like (DNA-binding domain)"/>
    <property type="match status" value="1"/>
</dbReference>
<evidence type="ECO:0000256" key="7">
    <source>
        <dbReference type="ARBA" id="ARBA00023121"/>
    </source>
</evidence>
<evidence type="ECO:0000256" key="8">
    <source>
        <dbReference type="ARBA" id="ARBA00023125"/>
    </source>
</evidence>
<comment type="caution">
    <text evidence="14">The sequence shown here is derived from an EMBL/GenBank/DDBJ whole genome shotgun (WGS) entry which is preliminary data.</text>
</comment>
<feature type="compositionally biased region" description="Low complexity" evidence="12">
    <location>
        <begin position="707"/>
        <end position="720"/>
    </location>
</feature>
<evidence type="ECO:0000256" key="2">
    <source>
        <dbReference type="ARBA" id="ARBA00022665"/>
    </source>
</evidence>
<proteinExistence type="inferred from homology"/>
<dbReference type="KEGG" id="tng:GSTEN00004487G001"/>
<organism evidence="14">
    <name type="scientific">Tetraodon nigroviridis</name>
    <name type="common">Spotted green pufferfish</name>
    <name type="synonym">Chelonodon nigroviridis</name>
    <dbReference type="NCBI Taxonomy" id="99883"/>
    <lineage>
        <taxon>Eukaryota</taxon>
        <taxon>Metazoa</taxon>
        <taxon>Chordata</taxon>
        <taxon>Craniata</taxon>
        <taxon>Vertebrata</taxon>
        <taxon>Euteleostomi</taxon>
        <taxon>Actinopterygii</taxon>
        <taxon>Neopterygii</taxon>
        <taxon>Teleostei</taxon>
        <taxon>Neoteleostei</taxon>
        <taxon>Acanthomorphata</taxon>
        <taxon>Eupercaria</taxon>
        <taxon>Tetraodontiformes</taxon>
        <taxon>Tetradontoidea</taxon>
        <taxon>Tetraodontidae</taxon>
        <taxon>Tetraodon</taxon>
    </lineage>
</organism>
<dbReference type="CDD" id="cd07171">
    <property type="entry name" value="NR_DBD_ER"/>
    <property type="match status" value="1"/>
</dbReference>
<evidence type="ECO:0000256" key="11">
    <source>
        <dbReference type="ARBA" id="ARBA00023242"/>
    </source>
</evidence>
<dbReference type="EMBL" id="CAAE01007476">
    <property type="protein sequence ID" value="CAF90265.1"/>
    <property type="molecule type" value="Genomic_DNA"/>
</dbReference>
<name>Q4TA17_TETNG</name>
<comment type="similarity">
    <text evidence="1">Belongs to the nuclear hormone receptor family. NR3 subfamily.</text>
</comment>
<feature type="compositionally biased region" description="Basic and acidic residues" evidence="12">
    <location>
        <begin position="85"/>
        <end position="99"/>
    </location>
</feature>
<feature type="domain" description="Nuclear receptor" evidence="13">
    <location>
        <begin position="288"/>
        <end position="363"/>
    </location>
</feature>
<accession>Q4TA17</accession>
<dbReference type="OrthoDB" id="5799427at2759"/>
<protein>
    <submittedName>
        <fullName evidence="14">(spotted green pufferfish) hypothetical protein</fullName>
    </submittedName>
</protein>
<dbReference type="GO" id="GO:0043565">
    <property type="term" value="F:sequence-specific DNA binding"/>
    <property type="evidence" value="ECO:0007669"/>
    <property type="project" value="InterPro"/>
</dbReference>
<dbReference type="PROSITE" id="PS51030">
    <property type="entry name" value="NUCLEAR_REC_DBD_2"/>
    <property type="match status" value="1"/>
</dbReference>
<keyword evidence="9" id="KW-0804">Transcription</keyword>
<dbReference type="AlphaFoldDB" id="Q4TA17"/>
<evidence type="ECO:0000256" key="10">
    <source>
        <dbReference type="ARBA" id="ARBA00023170"/>
    </source>
</evidence>
<keyword evidence="7" id="KW-0446">Lipid-binding</keyword>
<feature type="region of interest" description="Disordered" evidence="12">
    <location>
        <begin position="48"/>
        <end position="110"/>
    </location>
</feature>
<keyword evidence="5" id="KW-0862">Zinc</keyword>
<dbReference type="FunFam" id="3.30.50.10:FF:000139">
    <property type="entry name" value="Estrogen receptor beta a variant b"/>
    <property type="match status" value="1"/>
</dbReference>
<reference evidence="14" key="1">
    <citation type="journal article" date="2004" name="Nature">
        <title>Genome duplication in the teleost fish Tetraodon nigroviridis reveals the early vertebrate proto-karyotype.</title>
        <authorList>
            <person name="Jaillon O."/>
            <person name="Aury J.-M."/>
            <person name="Brunet F."/>
            <person name="Petit J.-L."/>
            <person name="Stange-Thomann N."/>
            <person name="Mauceli E."/>
            <person name="Bouneau L."/>
            <person name="Fischer C."/>
            <person name="Ozouf-Costaz C."/>
            <person name="Bernot A."/>
            <person name="Nicaud S."/>
            <person name="Jaffe D."/>
            <person name="Fisher S."/>
            <person name="Lutfalla G."/>
            <person name="Dossat C."/>
            <person name="Segurens B."/>
            <person name="Dasilva C."/>
            <person name="Salanoubat M."/>
            <person name="Levy M."/>
            <person name="Boudet N."/>
            <person name="Castellano S."/>
            <person name="Anthouard V."/>
            <person name="Jubin C."/>
            <person name="Castelli V."/>
            <person name="Katinka M."/>
            <person name="Vacherie B."/>
            <person name="Biemont C."/>
            <person name="Skalli Z."/>
            <person name="Cattolico L."/>
            <person name="Poulain J."/>
            <person name="De Berardinis V."/>
            <person name="Cruaud C."/>
            <person name="Duprat S."/>
            <person name="Brottier P."/>
            <person name="Coutanceau J.-P."/>
            <person name="Gouzy J."/>
            <person name="Parra G."/>
            <person name="Lardier G."/>
            <person name="Chapple C."/>
            <person name="McKernan K.J."/>
            <person name="McEwan P."/>
            <person name="Bosak S."/>
            <person name="Kellis M."/>
            <person name="Volff J.-N."/>
            <person name="Guigo R."/>
            <person name="Zody M.C."/>
            <person name="Mesirov J."/>
            <person name="Lindblad-Toh K."/>
            <person name="Birren B."/>
            <person name="Nusbaum C."/>
            <person name="Kahn D."/>
            <person name="Robinson-Rechavi M."/>
            <person name="Laudet V."/>
            <person name="Schachter V."/>
            <person name="Quetier F."/>
            <person name="Saurin W."/>
            <person name="Scarpelli C."/>
            <person name="Wincker P."/>
            <person name="Lander E.S."/>
            <person name="Weissenbach J."/>
            <person name="Roest Crollius H."/>
        </authorList>
    </citation>
    <scope>NUCLEOTIDE SEQUENCE [LARGE SCALE GENOMIC DNA]</scope>
</reference>
<keyword evidence="4" id="KW-0863">Zinc-finger</keyword>
<evidence type="ECO:0000256" key="3">
    <source>
        <dbReference type="ARBA" id="ARBA00022723"/>
    </source>
</evidence>
<keyword evidence="6" id="KW-0805">Transcription regulation</keyword>
<keyword evidence="2" id="KW-0754">Steroid-binding</keyword>
<keyword evidence="3" id="KW-0479">Metal-binding</keyword>
<dbReference type="PRINTS" id="PR00047">
    <property type="entry name" value="STROIDFINGER"/>
</dbReference>
<dbReference type="Pfam" id="PF00105">
    <property type="entry name" value="zf-C4"/>
    <property type="match status" value="1"/>
</dbReference>
<keyword evidence="10" id="KW-0675">Receptor</keyword>
<evidence type="ECO:0000256" key="9">
    <source>
        <dbReference type="ARBA" id="ARBA00023163"/>
    </source>
</evidence>
<keyword evidence="11" id="KW-0539">Nucleus</keyword>
<sequence length="825" mass="88429">FVASEESVINFDATRLGRRPHPAAGTKWRRGELGAALAGVLSQSARQRLRSETAGRPGELQSTWQTWRKGCVTPPRAHPAGGPEQRSDPRRGPGPEPHAKPPRTRPAALPRVPAQLAYCRRIEGLKSTRSLALNQQWPELGLRSVCVVAMAVAASQQNDQPLLQLQQVDSSRAGGSGVSPVLGPALEGSQPICIPSPYADLSPDFSAVPFYGPAIFSYARPAISDRASVHRSMSPSLFWPAHAHAGPHVPLHPSQARPQLGWTELSPLDRRLPESQEAVVSSGGKADLHYCAVCHDYASGYHYGVWSCEGCKAFFKRSIQRQNDYICPATNQCTIDKNRRKSCQSCRLRKCYEVGMTKCGQHPLPSDAPPGVSGFANSQLPSSPLRDEEGAQKLQEPPGERREPRVRAGQSQQAWWADRAKGGTLQRTAPPSADLRAADPEDAGGGAAGDLPDEGNEEAGDRSQHHDVDDHPGGQGAGPHDQLGQEDSRFRGAESPGPGPPVGVLLAGGADDGSDVEVGGPSREADLLPRPEPEQGGGELRAGLLRDLRHADRRHVPSERAQAAEGGVRLPQGHDPPQLQHVPQLVAGRRGAAESQQAAAPPGRGDGRSGVGHRQNGPHVPGAVHPPGSSAHVALTHPPFEQQRHGPPALHEDEEHGASVRPAPGDAGRPHHAQLPPLPPALPAGVGRVRGVSGRARRQLLARLEPRQQQQGRRGGAVAVKGRKEGRKVVLWKLPRRFPSQFDRPVATGAVQRNHSGVLLSSTPPRTFPRWRPEPTCGHCESRFHLVLTDVTFARLSHTDVHQRVGGALKASNCLVYRTKASALS</sequence>
<dbReference type="GO" id="GO:0008270">
    <property type="term" value="F:zinc ion binding"/>
    <property type="evidence" value="ECO:0007669"/>
    <property type="project" value="UniProtKB-KW"/>
</dbReference>
<dbReference type="PANTHER" id="PTHR48092">
    <property type="entry name" value="KNIRPS-RELATED PROTEIN-RELATED"/>
    <property type="match status" value="1"/>
</dbReference>
<feature type="compositionally biased region" description="Basic and acidic residues" evidence="12">
    <location>
        <begin position="459"/>
        <end position="472"/>
    </location>
</feature>
<feature type="compositionally biased region" description="Low complexity" evidence="12">
    <location>
        <begin position="617"/>
        <end position="628"/>
    </location>
</feature>
<evidence type="ECO:0000256" key="6">
    <source>
        <dbReference type="ARBA" id="ARBA00023015"/>
    </source>
</evidence>
<evidence type="ECO:0000256" key="4">
    <source>
        <dbReference type="ARBA" id="ARBA00022771"/>
    </source>
</evidence>
<dbReference type="GO" id="GO:0003700">
    <property type="term" value="F:DNA-binding transcription factor activity"/>
    <property type="evidence" value="ECO:0007669"/>
    <property type="project" value="InterPro"/>
</dbReference>
<dbReference type="PROSITE" id="PS00031">
    <property type="entry name" value="NUCLEAR_REC_DBD_1"/>
    <property type="match status" value="1"/>
</dbReference>
<dbReference type="InterPro" id="IPR050200">
    <property type="entry name" value="Nuclear_hormone_rcpt_NR3"/>
</dbReference>
<dbReference type="Gene3D" id="3.30.50.10">
    <property type="entry name" value="Erythroid Transcription Factor GATA-1, subunit A"/>
    <property type="match status" value="1"/>
</dbReference>
<gene>
    <name evidence="14" type="ORF">GSTENG00004487001</name>
</gene>
<dbReference type="SMART" id="SM00399">
    <property type="entry name" value="ZnF_C4"/>
    <property type="match status" value="1"/>
</dbReference>
<evidence type="ECO:0000256" key="12">
    <source>
        <dbReference type="SAM" id="MobiDB-lite"/>
    </source>
</evidence>
<dbReference type="Pfam" id="PF12497">
    <property type="entry name" value="ERbeta_N"/>
    <property type="match status" value="1"/>
</dbReference>
<dbReference type="InterPro" id="IPR021064">
    <property type="entry name" value="ER-beta-like_N"/>
</dbReference>
<feature type="compositionally biased region" description="Basic and acidic residues" evidence="12">
    <location>
        <begin position="544"/>
        <end position="558"/>
    </location>
</feature>
<evidence type="ECO:0000259" key="13">
    <source>
        <dbReference type="PROSITE" id="PS51030"/>
    </source>
</evidence>
<dbReference type="InterPro" id="IPR001628">
    <property type="entry name" value="Znf_hrmn_rcpt"/>
</dbReference>
<reference evidence="14" key="2">
    <citation type="submission" date="2004-02" db="EMBL/GenBank/DDBJ databases">
        <authorList>
            <consortium name="Genoscope"/>
            <consortium name="Whitehead Institute Centre for Genome Research"/>
        </authorList>
    </citation>
    <scope>NUCLEOTIDE SEQUENCE</scope>
</reference>
<dbReference type="InterPro" id="IPR013088">
    <property type="entry name" value="Znf_NHR/GATA"/>
</dbReference>